<dbReference type="AlphaFoldDB" id="A1ZKI4"/>
<dbReference type="InterPro" id="IPR018530">
    <property type="entry name" value="SiaC"/>
</dbReference>
<reference evidence="2 3" key="1">
    <citation type="submission" date="2007-01" db="EMBL/GenBank/DDBJ databases">
        <authorList>
            <person name="Haygood M."/>
            <person name="Podell S."/>
            <person name="Anderson C."/>
            <person name="Hopkinson B."/>
            <person name="Roe K."/>
            <person name="Barbeau K."/>
            <person name="Gaasterland T."/>
            <person name="Ferriera S."/>
            <person name="Johnson J."/>
            <person name="Kravitz S."/>
            <person name="Beeson K."/>
            <person name="Sutton G."/>
            <person name="Rogers Y.-H."/>
            <person name="Friedman R."/>
            <person name="Frazier M."/>
            <person name="Venter J.C."/>
        </authorList>
    </citation>
    <scope>NUCLEOTIDE SEQUENCE [LARGE SCALE GENOMIC DNA]</scope>
    <source>
        <strain evidence="2 3">ATCC 23134</strain>
    </source>
</reference>
<organism evidence="2 3">
    <name type="scientific">Microscilla marina ATCC 23134</name>
    <dbReference type="NCBI Taxonomy" id="313606"/>
    <lineage>
        <taxon>Bacteria</taxon>
        <taxon>Pseudomonadati</taxon>
        <taxon>Bacteroidota</taxon>
        <taxon>Cytophagia</taxon>
        <taxon>Cytophagales</taxon>
        <taxon>Microscillaceae</taxon>
        <taxon>Microscilla</taxon>
    </lineage>
</organism>
<keyword evidence="3" id="KW-1185">Reference proteome</keyword>
<feature type="domain" description="SiaC family regulatory phosphoprotein" evidence="1">
    <location>
        <begin position="6"/>
        <end position="123"/>
    </location>
</feature>
<protein>
    <recommendedName>
        <fullName evidence="1">SiaC family regulatory phosphoprotein domain-containing protein</fullName>
    </recommendedName>
</protein>
<evidence type="ECO:0000313" key="2">
    <source>
        <dbReference type="EMBL" id="EAY29210.1"/>
    </source>
</evidence>
<evidence type="ECO:0000313" key="3">
    <source>
        <dbReference type="Proteomes" id="UP000004095"/>
    </source>
</evidence>
<accession>A1ZKI4</accession>
<dbReference type="RefSeq" id="WP_002696855.1">
    <property type="nucleotide sequence ID" value="NZ_AAWS01000012.1"/>
</dbReference>
<dbReference type="OrthoDB" id="5297629at2"/>
<gene>
    <name evidence="2" type="ORF">M23134_02401</name>
</gene>
<name>A1ZKI4_MICM2</name>
<evidence type="ECO:0000259" key="1">
    <source>
        <dbReference type="Pfam" id="PF09345"/>
    </source>
</evidence>
<dbReference type="Pfam" id="PF09345">
    <property type="entry name" value="SiaC"/>
    <property type="match status" value="1"/>
</dbReference>
<sequence length="124" mass="14549">MNDLSIKGYACSPTVYFNDQTGELTLDGEYYQEYDVAFFKPVYDWLDGYLRKKGRKITVNLKLSHLNSSARRRIDQILECLQDYHTSHKGKVMVKWFYFDTDTKEEGIELAETFNNLPIHVLPV</sequence>
<comment type="caution">
    <text evidence="2">The sequence shown here is derived from an EMBL/GenBank/DDBJ whole genome shotgun (WGS) entry which is preliminary data.</text>
</comment>
<dbReference type="EMBL" id="AAWS01000012">
    <property type="protein sequence ID" value="EAY29210.1"/>
    <property type="molecule type" value="Genomic_DNA"/>
</dbReference>
<proteinExistence type="predicted"/>
<dbReference type="Proteomes" id="UP000004095">
    <property type="component" value="Unassembled WGS sequence"/>
</dbReference>